<dbReference type="AlphaFoldDB" id="A0A2S4PL42"/>
<feature type="signal peptide" evidence="1">
    <location>
        <begin position="1"/>
        <end position="19"/>
    </location>
</feature>
<accession>A0A2S4PL42</accession>
<reference evidence="2 3" key="1">
    <citation type="submission" date="2017-10" db="EMBL/GenBank/DDBJ databases">
        <title>Development of genomic resources for the powdery mildew, Erysiphe pulchra.</title>
        <authorList>
            <person name="Wadl P.A."/>
            <person name="Mack B.M."/>
            <person name="Moore G."/>
            <person name="Beltz S.B."/>
        </authorList>
    </citation>
    <scope>NUCLEOTIDE SEQUENCE [LARGE SCALE GENOMIC DNA]</scope>
    <source>
        <strain evidence="2">Cflorida</strain>
    </source>
</reference>
<evidence type="ECO:0000313" key="3">
    <source>
        <dbReference type="Proteomes" id="UP000237438"/>
    </source>
</evidence>
<dbReference type="STRING" id="225359.A0A2S4PL42"/>
<dbReference type="EMBL" id="PEDP01002297">
    <property type="protein sequence ID" value="POS82752.1"/>
    <property type="molecule type" value="Genomic_DNA"/>
</dbReference>
<keyword evidence="1" id="KW-0732">Signal</keyword>
<feature type="non-terminal residue" evidence="2">
    <location>
        <position position="198"/>
    </location>
</feature>
<evidence type="ECO:0000256" key="1">
    <source>
        <dbReference type="SAM" id="SignalP"/>
    </source>
</evidence>
<protein>
    <submittedName>
        <fullName evidence="2">Uncharacterized protein</fullName>
    </submittedName>
</protein>
<dbReference type="OrthoDB" id="4927086at2759"/>
<keyword evidence="3" id="KW-1185">Reference proteome</keyword>
<gene>
    <name evidence="2" type="ORF">EPUL_006278</name>
</gene>
<organism evidence="2 3">
    <name type="scientific">Erysiphe pulchra</name>
    <dbReference type="NCBI Taxonomy" id="225359"/>
    <lineage>
        <taxon>Eukaryota</taxon>
        <taxon>Fungi</taxon>
        <taxon>Dikarya</taxon>
        <taxon>Ascomycota</taxon>
        <taxon>Pezizomycotina</taxon>
        <taxon>Leotiomycetes</taxon>
        <taxon>Erysiphales</taxon>
        <taxon>Erysiphaceae</taxon>
        <taxon>Erysiphe</taxon>
    </lineage>
</organism>
<evidence type="ECO:0000313" key="2">
    <source>
        <dbReference type="EMBL" id="POS82752.1"/>
    </source>
</evidence>
<name>A0A2S4PL42_9PEZI</name>
<comment type="caution">
    <text evidence="2">The sequence shown here is derived from an EMBL/GenBank/DDBJ whole genome shotgun (WGS) entry which is preliminary data.</text>
</comment>
<sequence length="198" mass="22456">MRLPNYIFALSFVFSTVSSNDPLFPERPRTHFSLVHSQMNVNCAGRIYTAQELNDAAIEACSQYIDLITCSGRLCYYLKKSMPYFSTFSLYKGHYFKEEAGRLPLLKWPLPKREVLEKALIINLGPEGTSVKAIQKVKSEIAIVPTNEEHAEQLFGKSQTIISVLGGKVEKTEEWTTYVVDHVPRKLHSLEGKEIVVT</sequence>
<feature type="chain" id="PRO_5015497238" evidence="1">
    <location>
        <begin position="20"/>
        <end position="198"/>
    </location>
</feature>
<dbReference type="Proteomes" id="UP000237438">
    <property type="component" value="Unassembled WGS sequence"/>
</dbReference>
<proteinExistence type="predicted"/>